<feature type="domain" description="DUF6570" evidence="3">
    <location>
        <begin position="1"/>
        <end position="113"/>
    </location>
</feature>
<dbReference type="Pfam" id="PF20209">
    <property type="entry name" value="DUF6570"/>
    <property type="match status" value="1"/>
</dbReference>
<evidence type="ECO:0008006" key="6">
    <source>
        <dbReference type="Google" id="ProtNLM"/>
    </source>
</evidence>
<protein>
    <recommendedName>
        <fullName evidence="6">Helitron helicase-like domain-containing protein</fullName>
    </recommendedName>
</protein>
<evidence type="ECO:0000313" key="4">
    <source>
        <dbReference type="EMBL" id="KAK3083478.1"/>
    </source>
</evidence>
<proteinExistence type="predicted"/>
<dbReference type="InterPro" id="IPR025476">
    <property type="entry name" value="Helitron_helicase-like"/>
</dbReference>
<sequence length="944" mass="107235">MDPGEMPDELKEMSVVEQQLICRLSPAIHVHMLGHVGIAANGHCVTFPQNVNEPAKILPKLPTDIDVLRVTRKGKNNTSKDFRCRRHKIQNALEWLKQHNPAYSDIIISEANLSVLPADGELIVNCLNVDSENISEHSDKGPAPLQTCVNETDAGVSDSCVLLNDPPVNIQEEISNTIQSLTGDEEENLETVINHKKKEARIPWPTRANEPISEFTTRIFFTLSFPTLFPRQQGDFHINRPRTCTSLSDWADHLMWYKDGRFAKHQYFKFIVHNMIMRKRALELSSFIVKQKLGEEHFSIDEIREKIRGGDTTIVDKLLYFSASLRGTSQYWNQRSKELRALVQYQINEGNGLPSFFTTGSCAEYHFKPLRNLLQNYIGLTTGESPDLSDRSVMFKVLQQHTHVIAQYFDLRTQAYFKEVMKPVFGVNAFWYRREFAKSRGMIHWHGLCWRSDKEPHVLLSDAMCAGMNPEDRANKLSGWAKAELGMTASHPAGKNVEGEPRKEFWPPPEGTAQVPPEDKNPLIKLLMDVSQSQESLLEDHLLLTNRINIHRCSDYCLCLPRNSRHGEKVCRMEFGSEKHPGKAVRDELSIVLDRNRNERLEMSRDHPFLVQHSKYHTQGWRANGDISIILSKNGPDNPSVDEIIATENYITGYACKGNEGTSALNDLFNDTINSSENSTVKSVCTSLLMNAVKRDVSSTEAAFELSSIPLYRSSHQFQSVSITGARMLERNGFTLTKQSPLDKYLQRPQGDTSSFYQFISKSGKVPVPSGGPIYATWPLIEDYSRTMLLLHWPNWRKVSDIVGECDKYSWVDVLHNFLVTDQCPNFLKADIERARLRITNDQAEENTVESAETRGEDQPEWMDLIAPDGLVGSDIEANEIDFDDGGPCYDWTKTSEAYPDNANTFIDSVTKETCEEATLDIPDVDLGNLNPEQKFAYKIVWKI</sequence>
<evidence type="ECO:0000259" key="2">
    <source>
        <dbReference type="Pfam" id="PF14214"/>
    </source>
</evidence>
<gene>
    <name evidence="4" type="ORF">FSP39_023709</name>
</gene>
<dbReference type="Proteomes" id="UP001186944">
    <property type="component" value="Unassembled WGS sequence"/>
</dbReference>
<comment type="caution">
    <text evidence="4">The sequence shown here is derived from an EMBL/GenBank/DDBJ whole genome shotgun (WGS) entry which is preliminary data.</text>
</comment>
<keyword evidence="5" id="KW-1185">Reference proteome</keyword>
<dbReference type="Pfam" id="PF14214">
    <property type="entry name" value="Helitron_like_N"/>
    <property type="match status" value="1"/>
</dbReference>
<evidence type="ECO:0000259" key="3">
    <source>
        <dbReference type="Pfam" id="PF20209"/>
    </source>
</evidence>
<evidence type="ECO:0000313" key="5">
    <source>
        <dbReference type="Proteomes" id="UP001186944"/>
    </source>
</evidence>
<feature type="domain" description="Helitron helicase-like" evidence="2">
    <location>
        <begin position="250"/>
        <end position="448"/>
    </location>
</feature>
<dbReference type="InterPro" id="IPR046700">
    <property type="entry name" value="DUF6570"/>
</dbReference>
<accession>A0AA89BV55</accession>
<feature type="region of interest" description="Disordered" evidence="1">
    <location>
        <begin position="490"/>
        <end position="517"/>
    </location>
</feature>
<organism evidence="4 5">
    <name type="scientific">Pinctada imbricata</name>
    <name type="common">Atlantic pearl-oyster</name>
    <name type="synonym">Pinctada martensii</name>
    <dbReference type="NCBI Taxonomy" id="66713"/>
    <lineage>
        <taxon>Eukaryota</taxon>
        <taxon>Metazoa</taxon>
        <taxon>Spiralia</taxon>
        <taxon>Lophotrochozoa</taxon>
        <taxon>Mollusca</taxon>
        <taxon>Bivalvia</taxon>
        <taxon>Autobranchia</taxon>
        <taxon>Pteriomorphia</taxon>
        <taxon>Pterioida</taxon>
        <taxon>Pterioidea</taxon>
        <taxon>Pteriidae</taxon>
        <taxon>Pinctada</taxon>
    </lineage>
</organism>
<evidence type="ECO:0000256" key="1">
    <source>
        <dbReference type="SAM" id="MobiDB-lite"/>
    </source>
</evidence>
<name>A0AA89BV55_PINIB</name>
<reference evidence="4" key="1">
    <citation type="submission" date="2019-08" db="EMBL/GenBank/DDBJ databases">
        <title>The improved chromosome-level genome for the pearl oyster Pinctada fucata martensii using PacBio sequencing and Hi-C.</title>
        <authorList>
            <person name="Zheng Z."/>
        </authorList>
    </citation>
    <scope>NUCLEOTIDE SEQUENCE</scope>
    <source>
        <strain evidence="4">ZZ-2019</strain>
        <tissue evidence="4">Adductor muscle</tissue>
    </source>
</reference>
<dbReference type="AlphaFoldDB" id="A0AA89BV55"/>
<dbReference type="EMBL" id="VSWD01000014">
    <property type="protein sequence ID" value="KAK3083478.1"/>
    <property type="molecule type" value="Genomic_DNA"/>
</dbReference>